<accession>A0A4R0HCP3</accession>
<name>A0A4R0HCP3_9ACTN</name>
<gene>
    <name evidence="2" type="ORF">E0H45_15245</name>
</gene>
<dbReference type="OrthoDB" id="165521at2"/>
<dbReference type="InterPro" id="IPR012544">
    <property type="entry name" value="PHb"/>
</dbReference>
<protein>
    <recommendedName>
        <fullName evidence="1">Bacterial Pleckstrin homology domain-containing protein</fullName>
    </recommendedName>
</protein>
<evidence type="ECO:0000313" key="3">
    <source>
        <dbReference type="Proteomes" id="UP000292346"/>
    </source>
</evidence>
<organism evidence="2 3">
    <name type="scientific">Kribbella soli</name>
    <dbReference type="NCBI Taxonomy" id="1124743"/>
    <lineage>
        <taxon>Bacteria</taxon>
        <taxon>Bacillati</taxon>
        <taxon>Actinomycetota</taxon>
        <taxon>Actinomycetes</taxon>
        <taxon>Propionibacteriales</taxon>
        <taxon>Kribbellaceae</taxon>
        <taxon>Kribbella</taxon>
    </lineage>
</organism>
<dbReference type="Proteomes" id="UP000292346">
    <property type="component" value="Unassembled WGS sequence"/>
</dbReference>
<keyword evidence="3" id="KW-1185">Reference proteome</keyword>
<dbReference type="Pfam" id="PF08000">
    <property type="entry name" value="bPH_1"/>
    <property type="match status" value="1"/>
</dbReference>
<feature type="domain" description="Bacterial Pleckstrin homology" evidence="1">
    <location>
        <begin position="14"/>
        <end position="107"/>
    </location>
</feature>
<comment type="caution">
    <text evidence="2">The sequence shown here is derived from an EMBL/GenBank/DDBJ whole genome shotgun (WGS) entry which is preliminary data.</text>
</comment>
<dbReference type="RefSeq" id="WP_131337997.1">
    <property type="nucleotide sequence ID" value="NZ_SJJZ01000002.1"/>
</dbReference>
<sequence>MNQPVFDKQEQFDKIAAGLLTGESIVAVYDGLGVGTGFIGLTNLRVIVQDNSFVGKKTALTSIPYSKIQSVSYVSDKSMFGKFASTSTIAVHVSGTTYEVQFRGDEKAAHAHNIVLWNIMR</sequence>
<dbReference type="InterPro" id="IPR037063">
    <property type="entry name" value="PHb_sf"/>
</dbReference>
<evidence type="ECO:0000313" key="2">
    <source>
        <dbReference type="EMBL" id="TCC07354.1"/>
    </source>
</evidence>
<dbReference type="AlphaFoldDB" id="A0A4R0HCP3"/>
<evidence type="ECO:0000259" key="1">
    <source>
        <dbReference type="Pfam" id="PF08000"/>
    </source>
</evidence>
<dbReference type="SUPFAM" id="SSF50729">
    <property type="entry name" value="PH domain-like"/>
    <property type="match status" value="1"/>
</dbReference>
<reference evidence="2 3" key="1">
    <citation type="submission" date="2019-02" db="EMBL/GenBank/DDBJ databases">
        <title>Kribbella capetownensis sp. nov. and Kribbella speibonae sp. nov., isolated from soil.</title>
        <authorList>
            <person name="Curtis S.M."/>
            <person name="Norton I."/>
            <person name="Everest G.J."/>
            <person name="Meyers P.R."/>
        </authorList>
    </citation>
    <scope>NUCLEOTIDE SEQUENCE [LARGE SCALE GENOMIC DNA]</scope>
    <source>
        <strain evidence="2 3">KCTC 29219</strain>
    </source>
</reference>
<proteinExistence type="predicted"/>
<dbReference type="EMBL" id="SJJZ01000002">
    <property type="protein sequence ID" value="TCC07354.1"/>
    <property type="molecule type" value="Genomic_DNA"/>
</dbReference>
<dbReference type="Gene3D" id="2.30.29.50">
    <property type="entry name" value="Bacterial Pleckstrin homology domain"/>
    <property type="match status" value="1"/>
</dbReference>